<evidence type="ECO:0000256" key="4">
    <source>
        <dbReference type="ARBA" id="ARBA00022692"/>
    </source>
</evidence>
<dbReference type="PROSITE" id="PS50928">
    <property type="entry name" value="ABC_TM1"/>
    <property type="match status" value="1"/>
</dbReference>
<dbReference type="Proteomes" id="UP001603978">
    <property type="component" value="Unassembled WGS sequence"/>
</dbReference>
<evidence type="ECO:0000313" key="10">
    <source>
        <dbReference type="Proteomes" id="UP001603978"/>
    </source>
</evidence>
<evidence type="ECO:0000313" key="9">
    <source>
        <dbReference type="EMBL" id="MFG1708856.1"/>
    </source>
</evidence>
<proteinExistence type="inferred from homology"/>
<feature type="transmembrane region" description="Helical" evidence="7">
    <location>
        <begin position="27"/>
        <end position="49"/>
    </location>
</feature>
<keyword evidence="2 7" id="KW-0813">Transport</keyword>
<keyword evidence="5 7" id="KW-1133">Transmembrane helix</keyword>
<keyword evidence="6 7" id="KW-0472">Membrane</keyword>
<evidence type="ECO:0000256" key="1">
    <source>
        <dbReference type="ARBA" id="ARBA00004651"/>
    </source>
</evidence>
<gene>
    <name evidence="9" type="ORF">ACFLIM_37230</name>
</gene>
<evidence type="ECO:0000256" key="3">
    <source>
        <dbReference type="ARBA" id="ARBA00022475"/>
    </source>
</evidence>
<accession>A0ABW7ANB6</accession>
<evidence type="ECO:0000256" key="2">
    <source>
        <dbReference type="ARBA" id="ARBA00022448"/>
    </source>
</evidence>
<evidence type="ECO:0000256" key="6">
    <source>
        <dbReference type="ARBA" id="ARBA00023136"/>
    </source>
</evidence>
<dbReference type="PANTHER" id="PTHR43744:SF8">
    <property type="entry name" value="SN-GLYCEROL-3-PHOSPHATE TRANSPORT SYSTEM PERMEASE PROTEIN UGPE"/>
    <property type="match status" value="1"/>
</dbReference>
<protein>
    <submittedName>
        <fullName evidence="9">Carbohydrate ABC transporter permease</fullName>
    </submittedName>
</protein>
<dbReference type="RefSeq" id="WP_393173085.1">
    <property type="nucleotide sequence ID" value="NZ_JBICRM010000031.1"/>
</dbReference>
<reference evidence="9 10" key="1">
    <citation type="submission" date="2024-10" db="EMBL/GenBank/DDBJ databases">
        <authorList>
            <person name="Topkara A.R."/>
            <person name="Saygin H."/>
        </authorList>
    </citation>
    <scope>NUCLEOTIDE SEQUENCE [LARGE SCALE GENOMIC DNA]</scope>
    <source>
        <strain evidence="9 10">M3C6</strain>
    </source>
</reference>
<dbReference type="Pfam" id="PF00528">
    <property type="entry name" value="BPD_transp_1"/>
    <property type="match status" value="1"/>
</dbReference>
<evidence type="ECO:0000259" key="8">
    <source>
        <dbReference type="PROSITE" id="PS50928"/>
    </source>
</evidence>
<feature type="transmembrane region" description="Helical" evidence="7">
    <location>
        <begin position="256"/>
        <end position="275"/>
    </location>
</feature>
<dbReference type="SUPFAM" id="SSF161098">
    <property type="entry name" value="MetI-like"/>
    <property type="match status" value="1"/>
</dbReference>
<name>A0ABW7ANB6_9ACTN</name>
<organism evidence="9 10">
    <name type="scientific">Nonomuraea marmarensis</name>
    <dbReference type="NCBI Taxonomy" id="3351344"/>
    <lineage>
        <taxon>Bacteria</taxon>
        <taxon>Bacillati</taxon>
        <taxon>Actinomycetota</taxon>
        <taxon>Actinomycetes</taxon>
        <taxon>Streptosporangiales</taxon>
        <taxon>Streptosporangiaceae</taxon>
        <taxon>Nonomuraea</taxon>
    </lineage>
</organism>
<feature type="domain" description="ABC transmembrane type-1" evidence="8">
    <location>
        <begin position="86"/>
        <end position="277"/>
    </location>
</feature>
<keyword evidence="3" id="KW-1003">Cell membrane</keyword>
<dbReference type="CDD" id="cd06261">
    <property type="entry name" value="TM_PBP2"/>
    <property type="match status" value="1"/>
</dbReference>
<comment type="caution">
    <text evidence="9">The sequence shown here is derived from an EMBL/GenBank/DDBJ whole genome shotgun (WGS) entry which is preliminary data.</text>
</comment>
<evidence type="ECO:0000256" key="7">
    <source>
        <dbReference type="RuleBase" id="RU363032"/>
    </source>
</evidence>
<feature type="transmembrane region" description="Helical" evidence="7">
    <location>
        <begin position="155"/>
        <end position="177"/>
    </location>
</feature>
<dbReference type="InterPro" id="IPR000515">
    <property type="entry name" value="MetI-like"/>
</dbReference>
<keyword evidence="10" id="KW-1185">Reference proteome</keyword>
<keyword evidence="4 7" id="KW-0812">Transmembrane</keyword>
<comment type="similarity">
    <text evidence="7">Belongs to the binding-protein-dependent transport system permease family.</text>
</comment>
<dbReference type="Gene3D" id="1.10.3720.10">
    <property type="entry name" value="MetI-like"/>
    <property type="match status" value="1"/>
</dbReference>
<feature type="transmembrane region" description="Helical" evidence="7">
    <location>
        <begin position="86"/>
        <end position="109"/>
    </location>
</feature>
<feature type="transmembrane region" description="Helical" evidence="7">
    <location>
        <begin position="121"/>
        <end position="143"/>
    </location>
</feature>
<dbReference type="PANTHER" id="PTHR43744">
    <property type="entry name" value="ABC TRANSPORTER PERMEASE PROTEIN MG189-RELATED-RELATED"/>
    <property type="match status" value="1"/>
</dbReference>
<feature type="transmembrane region" description="Helical" evidence="7">
    <location>
        <begin position="198"/>
        <end position="220"/>
    </location>
</feature>
<dbReference type="InterPro" id="IPR035906">
    <property type="entry name" value="MetI-like_sf"/>
</dbReference>
<dbReference type="EMBL" id="JBICRM010000031">
    <property type="protein sequence ID" value="MFG1708856.1"/>
    <property type="molecule type" value="Genomic_DNA"/>
</dbReference>
<evidence type="ECO:0000256" key="5">
    <source>
        <dbReference type="ARBA" id="ARBA00022989"/>
    </source>
</evidence>
<comment type="subcellular location">
    <subcellularLocation>
        <location evidence="1 7">Cell membrane</location>
        <topology evidence="1 7">Multi-pass membrane protein</topology>
    </subcellularLocation>
</comment>
<sequence length="292" mass="32553">MTLARAHGSARWRSASRVRAQRRAWHSAAYVALITISAATAFPFVWMLLTSVRPRDTVFSGSAVPDKITFDAYERAWSQLDYPSHFATTLVITAITVVAVLALATLGGYAFAKLRFPFKGFLYLALLSTMMLPVTAIILPLFLQLRTMDLLGTRQGLILVYVGTSLPFAMFLMRAFFETLPDELVHAARVDGAGEFAIFWRVMLPLAAPGVATVVIFQFMTTWNEFLYAQTFLQNPGYLPLQPVLYTIVGQYSTDWPLICASLTMSILPIVLVYMRMQRRFVAGLTLGAIKS</sequence>